<dbReference type="EMBL" id="JAMTCO010000012">
    <property type="protein sequence ID" value="MCP2272324.1"/>
    <property type="molecule type" value="Genomic_DNA"/>
</dbReference>
<dbReference type="Proteomes" id="UP001205185">
    <property type="component" value="Unassembled WGS sequence"/>
</dbReference>
<evidence type="ECO:0008006" key="6">
    <source>
        <dbReference type="Google" id="ProtNLM"/>
    </source>
</evidence>
<dbReference type="InterPro" id="IPR057746">
    <property type="entry name" value="CpnT-like_N"/>
</dbReference>
<reference evidence="4 5" key="1">
    <citation type="submission" date="2022-06" db="EMBL/GenBank/DDBJ databases">
        <title>Genomic Encyclopedia of Archaeal and Bacterial Type Strains, Phase II (KMG-II): from individual species to whole genera.</title>
        <authorList>
            <person name="Goeker M."/>
        </authorList>
    </citation>
    <scope>NUCLEOTIDE SEQUENCE [LARGE SCALE GENOMIC DNA]</scope>
    <source>
        <strain evidence="4 5">DSM 44255</strain>
    </source>
</reference>
<gene>
    <name evidence="4" type="ORF">LV75_004850</name>
</gene>
<feature type="domain" description="Outer membrane channel protein CpnT-like N-terminal" evidence="3">
    <location>
        <begin position="12"/>
        <end position="132"/>
    </location>
</feature>
<proteinExistence type="predicted"/>
<feature type="compositionally biased region" description="Low complexity" evidence="1">
    <location>
        <begin position="375"/>
        <end position="402"/>
    </location>
</feature>
<keyword evidence="5" id="KW-1185">Reference proteome</keyword>
<feature type="compositionally biased region" description="Basic and acidic residues" evidence="1">
    <location>
        <begin position="680"/>
        <end position="690"/>
    </location>
</feature>
<dbReference type="Pfam" id="PF25547">
    <property type="entry name" value="WXG100_2"/>
    <property type="match status" value="1"/>
</dbReference>
<feature type="domain" description="TNT" evidence="2">
    <location>
        <begin position="734"/>
        <end position="818"/>
    </location>
</feature>
<comment type="caution">
    <text evidence="4">The sequence shown here is derived from an EMBL/GenBank/DDBJ whole genome shotgun (WGS) entry which is preliminary data.</text>
</comment>
<dbReference type="InterPro" id="IPR025331">
    <property type="entry name" value="TNT"/>
</dbReference>
<evidence type="ECO:0000256" key="1">
    <source>
        <dbReference type="SAM" id="MobiDB-lite"/>
    </source>
</evidence>
<dbReference type="PANTHER" id="PTHR42059:SF1">
    <property type="entry name" value="TNT DOMAIN-CONTAINING PROTEIN"/>
    <property type="match status" value="1"/>
</dbReference>
<name>A0ABT1II67_9PSEU</name>
<accession>A0ABT1II67</accession>
<feature type="compositionally biased region" description="Basic and acidic residues" evidence="1">
    <location>
        <begin position="576"/>
        <end position="586"/>
    </location>
</feature>
<sequence length="820" mass="83291">MGMQLPAELASVAAAAGVRWPQGDETKMRETAKAWELAGTRVAALAGDADSAAHAALSAFDGDAADAAARYWSRFVRGDSGHFNATAKGCREAAERLNHAANEIAAAKAKIVEKLVALAKNMDAAETAAAAGNENALLNLSWLIKGTAANIAHIQNSLLNTVQAIGSSVTFTNDLVSANPGQLGSVVTKLLGTAVATATQVVGDLPGAVGHGIRDIVAPAIQTVTKPLKVVGNQAGGIITNNPVLDPGLTPGATKPPLLAVPPPVAGSVIQTPPISHTQPVTPPVGGPSVQLPEIPTNVPPPMPVPSQPPHIGGPIDAVQAASAAVIDAPSQTSAPVGQPSTGSPGGGSTVGGVQPGGTTAAPPSGNPLGGRLTGVNLGGPPVVGNIPSASTPSASPRPGTPGMLGVPAQTPGGGKQLAPPPQQPKAQQPVRTEPGARAAEQAAKTGESTRSQPGAKAANTAARIGDSTSRPLADQGGKAAEAPKSAPRSGEPTAKPQVGAKLADLTAKTVESQPNRIAEALQTGKSSDAAKPGDLAKGGDPAAKPGESGKGNQLGQGKLTAAAPQPDQPVATPDQADKSAEKRDQSGGFAVVPLVVGPLNGRADKRAQSLMQSQMFPVGHMPVVSLAPVRQLAPPHKDVDFAAGLRFPPGDHPRSELADSATAVKHSPPTRGRTAPDLLHAHDPQGGMHERDWDRRFLVRPFDPNSQRPTEYAWPTSELYPEGGAAPGEAVVLPVGTVLDRFGTSNGRVFSADGTRFARRSLPPAHASAGYRRYRVVQPLPVWRAMSAPWFGQPGGGERYRATHSAAELVALGLLEETP</sequence>
<evidence type="ECO:0000313" key="5">
    <source>
        <dbReference type="Proteomes" id="UP001205185"/>
    </source>
</evidence>
<dbReference type="InterPro" id="IPR053024">
    <property type="entry name" value="Fungal_surface_NADase"/>
</dbReference>
<dbReference type="PANTHER" id="PTHR42059">
    <property type="entry name" value="TNT DOMAIN-CONTAINING PROTEIN"/>
    <property type="match status" value="1"/>
</dbReference>
<feature type="region of interest" description="Disordered" evidence="1">
    <location>
        <begin position="652"/>
        <end position="690"/>
    </location>
</feature>
<feature type="compositionally biased region" description="Low complexity" evidence="1">
    <location>
        <begin position="326"/>
        <end position="343"/>
    </location>
</feature>
<organism evidence="4 5">
    <name type="scientific">Actinokineospora diospyrosa</name>
    <dbReference type="NCBI Taxonomy" id="103728"/>
    <lineage>
        <taxon>Bacteria</taxon>
        <taxon>Bacillati</taxon>
        <taxon>Actinomycetota</taxon>
        <taxon>Actinomycetes</taxon>
        <taxon>Pseudonocardiales</taxon>
        <taxon>Pseudonocardiaceae</taxon>
        <taxon>Actinokineospora</taxon>
    </lineage>
</organism>
<feature type="region of interest" description="Disordered" evidence="1">
    <location>
        <begin position="326"/>
        <end position="587"/>
    </location>
</feature>
<dbReference type="RefSeq" id="WP_253889247.1">
    <property type="nucleotide sequence ID" value="NZ_BAAAVB010000001.1"/>
</dbReference>
<protein>
    <recommendedName>
        <fullName evidence="6">DUF4237 domain-containing protein</fullName>
    </recommendedName>
</protein>
<feature type="compositionally biased region" description="Gly residues" evidence="1">
    <location>
        <begin position="344"/>
        <end position="356"/>
    </location>
</feature>
<evidence type="ECO:0000313" key="4">
    <source>
        <dbReference type="EMBL" id="MCP2272324.1"/>
    </source>
</evidence>
<evidence type="ECO:0000259" key="3">
    <source>
        <dbReference type="Pfam" id="PF25547"/>
    </source>
</evidence>
<evidence type="ECO:0000259" key="2">
    <source>
        <dbReference type="Pfam" id="PF14021"/>
    </source>
</evidence>
<dbReference type="Pfam" id="PF14021">
    <property type="entry name" value="TNT"/>
    <property type="match status" value="1"/>
</dbReference>